<protein>
    <submittedName>
        <fullName evidence="1">Uncharacterized protein</fullName>
    </submittedName>
</protein>
<dbReference type="Proteomes" id="UP001489719">
    <property type="component" value="Unassembled WGS sequence"/>
</dbReference>
<proteinExistence type="predicted"/>
<keyword evidence="2" id="KW-1185">Reference proteome</keyword>
<reference evidence="2" key="1">
    <citation type="journal article" date="2024" name="Front. Bioeng. Biotechnol.">
        <title>Genome-scale model development and genomic sequencing of the oleaginous clade Lipomyces.</title>
        <authorList>
            <person name="Czajka J.J."/>
            <person name="Han Y."/>
            <person name="Kim J."/>
            <person name="Mondo S.J."/>
            <person name="Hofstad B.A."/>
            <person name="Robles A."/>
            <person name="Haridas S."/>
            <person name="Riley R."/>
            <person name="LaButti K."/>
            <person name="Pangilinan J."/>
            <person name="Andreopoulos W."/>
            <person name="Lipzen A."/>
            <person name="Yan J."/>
            <person name="Wang M."/>
            <person name="Ng V."/>
            <person name="Grigoriev I.V."/>
            <person name="Spatafora J.W."/>
            <person name="Magnuson J.K."/>
            <person name="Baker S.E."/>
            <person name="Pomraning K.R."/>
        </authorList>
    </citation>
    <scope>NUCLEOTIDE SEQUENCE [LARGE SCALE GENOMIC DNA]</scope>
    <source>
        <strain evidence="2">CBS 10300</strain>
    </source>
</reference>
<evidence type="ECO:0000313" key="2">
    <source>
        <dbReference type="Proteomes" id="UP001489719"/>
    </source>
</evidence>
<comment type="caution">
    <text evidence="1">The sequence shown here is derived from an EMBL/GenBank/DDBJ whole genome shotgun (WGS) entry which is preliminary data.</text>
</comment>
<organism evidence="1 2">
    <name type="scientific">Lipomyces orientalis</name>
    <dbReference type="NCBI Taxonomy" id="1233043"/>
    <lineage>
        <taxon>Eukaryota</taxon>
        <taxon>Fungi</taxon>
        <taxon>Dikarya</taxon>
        <taxon>Ascomycota</taxon>
        <taxon>Saccharomycotina</taxon>
        <taxon>Lipomycetes</taxon>
        <taxon>Lipomycetales</taxon>
        <taxon>Lipomycetaceae</taxon>
        <taxon>Lipomyces</taxon>
    </lineage>
</organism>
<dbReference type="EMBL" id="MU970144">
    <property type="protein sequence ID" value="KAK9320123.1"/>
    <property type="molecule type" value="Genomic_DNA"/>
</dbReference>
<name>A0ACC3TJ24_9ASCO</name>
<accession>A0ACC3TJ24</accession>
<sequence length="336" mass="37379">MSKLHQTQQSFYISFRTAKQELDALLATDPIPSPPTDLIKAVDQKLAAVIEEVQNAKVYLVPYDQRAYASQVEQLTREVHALKERVAPKSKFVFSTRSRKVAMNGHGNEASSSASRSIKSSLQVSEFPGFAVHQVRRLDSKFVTVQTLPTASSLVISQIHKSIIFVPSALSVISNVQVTDCSKSILVIAGEISGPIHVSRINTSTIVVRRAHQVRVHESSDSDILLGETGGRIIEKSDDLIFAKVEFNEANDRIAISPFTELIDDFDNPAGQSPNWSTIDEDTTTKFTDKHYERIIELSQSTDDERQVHDRMTRIIDAALSRDIVFEGDDEQKSAE</sequence>
<gene>
    <name evidence="1" type="ORF">V1517DRAFT_330399</name>
</gene>
<evidence type="ECO:0000313" key="1">
    <source>
        <dbReference type="EMBL" id="KAK9320123.1"/>
    </source>
</evidence>